<sequence length="182" mass="19778">MYDGYKAVKLLDPSCTECLAKGRDCIEHFNPKSSKCHFGLVGKKPCHFSGPIPFNVRRYLWSKKDGPFGEEFPVSEGPTPDGTSRNPDCSDELDGEEFEVVDNPVGHQSRTSPSQPLSKTFQSCLIPSALKNFQPTLATIPTSLPPASPSSSNTSSAMIPAVRPSPIQQSRDSPIVTSQQPQ</sequence>
<feature type="region of interest" description="Disordered" evidence="1">
    <location>
        <begin position="138"/>
        <end position="182"/>
    </location>
</feature>
<evidence type="ECO:0000313" key="3">
    <source>
        <dbReference type="Proteomes" id="UP000765509"/>
    </source>
</evidence>
<comment type="caution">
    <text evidence="2">The sequence shown here is derived from an EMBL/GenBank/DDBJ whole genome shotgun (WGS) entry which is preliminary data.</text>
</comment>
<evidence type="ECO:0000256" key="1">
    <source>
        <dbReference type="SAM" id="MobiDB-lite"/>
    </source>
</evidence>
<keyword evidence="3" id="KW-1185">Reference proteome</keyword>
<dbReference type="AlphaFoldDB" id="A0A9Q3IG39"/>
<feature type="compositionally biased region" description="Polar residues" evidence="1">
    <location>
        <begin position="166"/>
        <end position="182"/>
    </location>
</feature>
<accession>A0A9Q3IG39</accession>
<proteinExistence type="predicted"/>
<protein>
    <submittedName>
        <fullName evidence="2">Uncharacterized protein</fullName>
    </submittedName>
</protein>
<feature type="region of interest" description="Disordered" evidence="1">
    <location>
        <begin position="70"/>
        <end position="96"/>
    </location>
</feature>
<organism evidence="2 3">
    <name type="scientific">Austropuccinia psidii MF-1</name>
    <dbReference type="NCBI Taxonomy" id="1389203"/>
    <lineage>
        <taxon>Eukaryota</taxon>
        <taxon>Fungi</taxon>
        <taxon>Dikarya</taxon>
        <taxon>Basidiomycota</taxon>
        <taxon>Pucciniomycotina</taxon>
        <taxon>Pucciniomycetes</taxon>
        <taxon>Pucciniales</taxon>
        <taxon>Sphaerophragmiaceae</taxon>
        <taxon>Austropuccinia</taxon>
    </lineage>
</organism>
<reference evidence="2" key="1">
    <citation type="submission" date="2021-03" db="EMBL/GenBank/DDBJ databases">
        <title>Draft genome sequence of rust myrtle Austropuccinia psidii MF-1, a brazilian biotype.</title>
        <authorList>
            <person name="Quecine M.C."/>
            <person name="Pachon D.M.R."/>
            <person name="Bonatelli M.L."/>
            <person name="Correr F.H."/>
            <person name="Franceschini L.M."/>
            <person name="Leite T.F."/>
            <person name="Margarido G.R.A."/>
            <person name="Almeida C.A."/>
            <person name="Ferrarezi J.A."/>
            <person name="Labate C.A."/>
        </authorList>
    </citation>
    <scope>NUCLEOTIDE SEQUENCE</scope>
    <source>
        <strain evidence="2">MF-1</strain>
    </source>
</reference>
<evidence type="ECO:0000313" key="2">
    <source>
        <dbReference type="EMBL" id="MBW0537474.1"/>
    </source>
</evidence>
<gene>
    <name evidence="2" type="ORF">O181_077189</name>
</gene>
<dbReference type="Proteomes" id="UP000765509">
    <property type="component" value="Unassembled WGS sequence"/>
</dbReference>
<name>A0A9Q3IG39_9BASI</name>
<dbReference type="EMBL" id="AVOT02042093">
    <property type="protein sequence ID" value="MBW0537474.1"/>
    <property type="molecule type" value="Genomic_DNA"/>
</dbReference>